<feature type="compositionally biased region" description="Polar residues" evidence="1">
    <location>
        <begin position="67"/>
        <end position="89"/>
    </location>
</feature>
<dbReference type="AlphaFoldDB" id="A0A9Q1ET73"/>
<reference evidence="2" key="1">
    <citation type="journal article" date="2023" name="Science">
        <title>Genome structures resolve the early diversification of teleost fishes.</title>
        <authorList>
            <person name="Parey E."/>
            <person name="Louis A."/>
            <person name="Montfort J."/>
            <person name="Bouchez O."/>
            <person name="Roques C."/>
            <person name="Iampietro C."/>
            <person name="Lluch J."/>
            <person name="Castinel A."/>
            <person name="Donnadieu C."/>
            <person name="Desvignes T."/>
            <person name="Floi Bucao C."/>
            <person name="Jouanno E."/>
            <person name="Wen M."/>
            <person name="Mejri S."/>
            <person name="Dirks R."/>
            <person name="Jansen H."/>
            <person name="Henkel C."/>
            <person name="Chen W.J."/>
            <person name="Zahm M."/>
            <person name="Cabau C."/>
            <person name="Klopp C."/>
            <person name="Thompson A.W."/>
            <person name="Robinson-Rechavi M."/>
            <person name="Braasch I."/>
            <person name="Lecointre G."/>
            <person name="Bobe J."/>
            <person name="Postlethwait J.H."/>
            <person name="Berthelot C."/>
            <person name="Roest Crollius H."/>
            <person name="Guiguen Y."/>
        </authorList>
    </citation>
    <scope>NUCLEOTIDE SEQUENCE</scope>
    <source>
        <strain evidence="2">WJC10195</strain>
    </source>
</reference>
<comment type="caution">
    <text evidence="2">The sequence shown here is derived from an EMBL/GenBank/DDBJ whole genome shotgun (WGS) entry which is preliminary data.</text>
</comment>
<proteinExistence type="predicted"/>
<feature type="region of interest" description="Disordered" evidence="1">
    <location>
        <begin position="1"/>
        <end position="115"/>
    </location>
</feature>
<name>A0A9Q1ET73_SYNKA</name>
<dbReference type="EMBL" id="JAINUF010000013">
    <property type="protein sequence ID" value="KAJ8344539.1"/>
    <property type="molecule type" value="Genomic_DNA"/>
</dbReference>
<feature type="compositionally biased region" description="Basic and acidic residues" evidence="1">
    <location>
        <begin position="19"/>
        <end position="31"/>
    </location>
</feature>
<evidence type="ECO:0000313" key="2">
    <source>
        <dbReference type="EMBL" id="KAJ8344539.1"/>
    </source>
</evidence>
<evidence type="ECO:0000256" key="1">
    <source>
        <dbReference type="SAM" id="MobiDB-lite"/>
    </source>
</evidence>
<keyword evidence="3" id="KW-1185">Reference proteome</keyword>
<organism evidence="2 3">
    <name type="scientific">Synaphobranchus kaupii</name>
    <name type="common">Kaup's arrowtooth eel</name>
    <dbReference type="NCBI Taxonomy" id="118154"/>
    <lineage>
        <taxon>Eukaryota</taxon>
        <taxon>Metazoa</taxon>
        <taxon>Chordata</taxon>
        <taxon>Craniata</taxon>
        <taxon>Vertebrata</taxon>
        <taxon>Euteleostomi</taxon>
        <taxon>Actinopterygii</taxon>
        <taxon>Neopterygii</taxon>
        <taxon>Teleostei</taxon>
        <taxon>Anguilliformes</taxon>
        <taxon>Synaphobranchidae</taxon>
        <taxon>Synaphobranchus</taxon>
    </lineage>
</organism>
<feature type="compositionally biased region" description="Basic and acidic residues" evidence="1">
    <location>
        <begin position="100"/>
        <end position="115"/>
    </location>
</feature>
<protein>
    <submittedName>
        <fullName evidence="2">Uncharacterized protein</fullName>
    </submittedName>
</protein>
<accession>A0A9Q1ET73</accession>
<gene>
    <name evidence="2" type="ORF">SKAU_G00318680</name>
</gene>
<evidence type="ECO:0000313" key="3">
    <source>
        <dbReference type="Proteomes" id="UP001152622"/>
    </source>
</evidence>
<sequence length="115" mass="12673">MQEQHIKAISGALPLPSLSREESVRKARREPGAGGRMVARAQSEHWLLAAPSSRPCRKQGDSVRLLGSSQDMLSSSWLTNRASERSYTTAGRARCLQPGEELRSPRLVHREPAGE</sequence>
<dbReference type="Proteomes" id="UP001152622">
    <property type="component" value="Chromosome 13"/>
</dbReference>